<dbReference type="Gramene" id="C.cajan_34203.t">
    <property type="protein sequence ID" value="C.cajan_34203.t.cds1"/>
    <property type="gene ID" value="C.cajan_34203"/>
</dbReference>
<organism evidence="1 2">
    <name type="scientific">Cajanus cajan</name>
    <name type="common">Pigeon pea</name>
    <name type="synonym">Cajanus indicus</name>
    <dbReference type="NCBI Taxonomy" id="3821"/>
    <lineage>
        <taxon>Eukaryota</taxon>
        <taxon>Viridiplantae</taxon>
        <taxon>Streptophyta</taxon>
        <taxon>Embryophyta</taxon>
        <taxon>Tracheophyta</taxon>
        <taxon>Spermatophyta</taxon>
        <taxon>Magnoliopsida</taxon>
        <taxon>eudicotyledons</taxon>
        <taxon>Gunneridae</taxon>
        <taxon>Pentapetalae</taxon>
        <taxon>rosids</taxon>
        <taxon>fabids</taxon>
        <taxon>Fabales</taxon>
        <taxon>Fabaceae</taxon>
        <taxon>Papilionoideae</taxon>
        <taxon>50 kb inversion clade</taxon>
        <taxon>NPAAA clade</taxon>
        <taxon>indigoferoid/millettioid clade</taxon>
        <taxon>Phaseoleae</taxon>
        <taxon>Cajanus</taxon>
    </lineage>
</organism>
<evidence type="ECO:0000313" key="2">
    <source>
        <dbReference type="Proteomes" id="UP000075243"/>
    </source>
</evidence>
<dbReference type="EMBL" id="KQ483506">
    <property type="protein sequence ID" value="KYP48181.1"/>
    <property type="molecule type" value="Genomic_DNA"/>
</dbReference>
<evidence type="ECO:0008006" key="3">
    <source>
        <dbReference type="Google" id="ProtNLM"/>
    </source>
</evidence>
<name>A0A151S034_CAJCA</name>
<evidence type="ECO:0000313" key="1">
    <source>
        <dbReference type="EMBL" id="KYP48181.1"/>
    </source>
</evidence>
<sequence>MLAKVLHCSTTIAIWNDLKERFEQHNGPLIFQLKRDFSHLTTRFHVYFFILYTILCFL</sequence>
<keyword evidence="2" id="KW-1185">Reference proteome</keyword>
<protein>
    <recommendedName>
        <fullName evidence="3">Retrotransposon gag domain-containing protein</fullName>
    </recommendedName>
</protein>
<reference evidence="1" key="1">
    <citation type="journal article" date="2012" name="Nat. Biotechnol.">
        <title>Draft genome sequence of pigeonpea (Cajanus cajan), an orphan legume crop of resource-poor farmers.</title>
        <authorList>
            <person name="Varshney R.K."/>
            <person name="Chen W."/>
            <person name="Li Y."/>
            <person name="Bharti A.K."/>
            <person name="Saxena R.K."/>
            <person name="Schlueter J.A."/>
            <person name="Donoghue M.T."/>
            <person name="Azam S."/>
            <person name="Fan G."/>
            <person name="Whaley A.M."/>
            <person name="Farmer A.D."/>
            <person name="Sheridan J."/>
            <person name="Iwata A."/>
            <person name="Tuteja R."/>
            <person name="Penmetsa R.V."/>
            <person name="Wu W."/>
            <person name="Upadhyaya H.D."/>
            <person name="Yang S.P."/>
            <person name="Shah T."/>
            <person name="Saxena K.B."/>
            <person name="Michael T."/>
            <person name="McCombie W.R."/>
            <person name="Yang B."/>
            <person name="Zhang G."/>
            <person name="Yang H."/>
            <person name="Wang J."/>
            <person name="Spillane C."/>
            <person name="Cook D.R."/>
            <person name="May G.D."/>
            <person name="Xu X."/>
            <person name="Jackson S.A."/>
        </authorList>
    </citation>
    <scope>NUCLEOTIDE SEQUENCE [LARGE SCALE GENOMIC DNA]</scope>
</reference>
<dbReference type="Proteomes" id="UP000075243">
    <property type="component" value="Unassembled WGS sequence"/>
</dbReference>
<dbReference type="AlphaFoldDB" id="A0A151S034"/>
<accession>A0A151S034</accession>
<gene>
    <name evidence="1" type="ORF">KK1_030133</name>
</gene>
<proteinExistence type="predicted"/>